<protein>
    <recommendedName>
        <fullName evidence="10">Small nuclear ribonucleoprotein Sm D1</fullName>
    </recommendedName>
    <alternativeName>
        <fullName evidence="10">snRNP core protein D1</fullName>
    </alternativeName>
</protein>
<evidence type="ECO:0000313" key="13">
    <source>
        <dbReference type="EMBL" id="KRY29234.1"/>
    </source>
</evidence>
<evidence type="ECO:0000259" key="12">
    <source>
        <dbReference type="PROSITE" id="PS52002"/>
    </source>
</evidence>
<evidence type="ECO:0000256" key="2">
    <source>
        <dbReference type="ARBA" id="ARBA00004496"/>
    </source>
</evidence>
<feature type="compositionally biased region" description="Basic residues" evidence="11">
    <location>
        <begin position="202"/>
        <end position="223"/>
    </location>
</feature>
<keyword evidence="4" id="KW-0963">Cytoplasm</keyword>
<dbReference type="FunFam" id="2.30.30.100:FF:000016">
    <property type="entry name" value="Small nuclear ribonucleoprotein Sm D1"/>
    <property type="match status" value="2"/>
</dbReference>
<feature type="domain" description="Sm" evidence="12">
    <location>
        <begin position="105"/>
        <end position="177"/>
    </location>
</feature>
<feature type="region of interest" description="Disordered" evidence="11">
    <location>
        <begin position="186"/>
        <end position="223"/>
    </location>
</feature>
<evidence type="ECO:0000256" key="5">
    <source>
        <dbReference type="ARBA" id="ARBA00022664"/>
    </source>
</evidence>
<gene>
    <name evidence="13" type="primary">Snrpd1</name>
    <name evidence="13" type="ORF">T01_4315</name>
</gene>
<dbReference type="GO" id="GO:0005681">
    <property type="term" value="C:spliceosomal complex"/>
    <property type="evidence" value="ECO:0007669"/>
    <property type="project" value="UniProtKB-KW"/>
</dbReference>
<dbReference type="CDD" id="cd01724">
    <property type="entry name" value="Sm_D1"/>
    <property type="match status" value="2"/>
</dbReference>
<accession>A0A0V1AWU1</accession>
<dbReference type="Pfam" id="PF01423">
    <property type="entry name" value="LSM"/>
    <property type="match status" value="2"/>
</dbReference>
<dbReference type="Gene3D" id="2.30.30.100">
    <property type="match status" value="2"/>
</dbReference>
<dbReference type="GO" id="GO:0000387">
    <property type="term" value="P:spliceosomal snRNP assembly"/>
    <property type="evidence" value="ECO:0007669"/>
    <property type="project" value="UniProtKB-UniRule"/>
</dbReference>
<dbReference type="SUPFAM" id="SSF50182">
    <property type="entry name" value="Sm-like ribonucleoproteins"/>
    <property type="match status" value="2"/>
</dbReference>
<evidence type="ECO:0000256" key="10">
    <source>
        <dbReference type="RuleBase" id="RU365054"/>
    </source>
</evidence>
<comment type="caution">
    <text evidence="13">The sequence shown here is derived from an EMBL/GenBank/DDBJ whole genome shotgun (WGS) entry which is preliminary data.</text>
</comment>
<comment type="function">
    <text evidence="10">Plays a role in pre-mRNA splicing as a core component of the spliceosomal U1, U2, U4 and U5 small nuclear ribonucleoproteins (snRNPs), the building blocks of the spliceosome.</text>
</comment>
<dbReference type="InterPro" id="IPR001163">
    <property type="entry name" value="Sm_dom_euk/arc"/>
</dbReference>
<comment type="subcellular location">
    <subcellularLocation>
        <location evidence="2">Cytoplasm</location>
    </subcellularLocation>
    <subcellularLocation>
        <location evidence="1 10">Nucleus</location>
    </subcellularLocation>
</comment>
<dbReference type="eggNOG" id="KOG3428">
    <property type="taxonomic scope" value="Eukaryota"/>
</dbReference>
<comment type="similarity">
    <text evidence="3 10">Belongs to the snRNP core protein family.</text>
</comment>
<sequence>MKLVHFLMNLSRETVTIELKNGTILHGTVTGVDIAMNTHLRAVKMTMKDGETVQLDVMSVRGNNIRYFILPDTPKMVPPADADVDVDVGVDVEEVVDSVDVELAELVRFLMKLSHETVTIELKNGTILHGTISGVDVAMNTHLRAVKMTLKDGQTVQLDVLSVRGNNIRYFILPETIPLDQYLVDDLPKPKRKPTTGGATRARGRGRGRGRGFRGRGTGRSRI</sequence>
<keyword evidence="14" id="KW-1185">Reference proteome</keyword>
<keyword evidence="6" id="KW-0747">Spliceosome</keyword>
<dbReference type="InterPro" id="IPR010920">
    <property type="entry name" value="LSM_dom_sf"/>
</dbReference>
<organism evidence="13 14">
    <name type="scientific">Trichinella spiralis</name>
    <name type="common">Trichina worm</name>
    <dbReference type="NCBI Taxonomy" id="6334"/>
    <lineage>
        <taxon>Eukaryota</taxon>
        <taxon>Metazoa</taxon>
        <taxon>Ecdysozoa</taxon>
        <taxon>Nematoda</taxon>
        <taxon>Enoplea</taxon>
        <taxon>Dorylaimia</taxon>
        <taxon>Trichinellida</taxon>
        <taxon>Trichinellidae</taxon>
        <taxon>Trichinella</taxon>
    </lineage>
</organism>
<dbReference type="AlphaFoldDB" id="A0A0V1AWU1"/>
<evidence type="ECO:0000256" key="4">
    <source>
        <dbReference type="ARBA" id="ARBA00022490"/>
    </source>
</evidence>
<keyword evidence="8 10" id="KW-0539">Nucleus</keyword>
<dbReference type="InterPro" id="IPR047575">
    <property type="entry name" value="Sm"/>
</dbReference>
<feature type="domain" description="Sm" evidence="12">
    <location>
        <begin position="2"/>
        <end position="74"/>
    </location>
</feature>
<dbReference type="InterPro" id="IPR027141">
    <property type="entry name" value="LSm4/Sm_D1/D3"/>
</dbReference>
<dbReference type="InterPro" id="IPR034102">
    <property type="entry name" value="Sm_D1"/>
</dbReference>
<dbReference type="GO" id="GO:0005737">
    <property type="term" value="C:cytoplasm"/>
    <property type="evidence" value="ECO:0007669"/>
    <property type="project" value="UniProtKB-SubCell"/>
</dbReference>
<dbReference type="GO" id="GO:0003723">
    <property type="term" value="F:RNA binding"/>
    <property type="evidence" value="ECO:0007669"/>
    <property type="project" value="InterPro"/>
</dbReference>
<evidence type="ECO:0000313" key="14">
    <source>
        <dbReference type="Proteomes" id="UP000054776"/>
    </source>
</evidence>
<dbReference type="PROSITE" id="PS52002">
    <property type="entry name" value="SM"/>
    <property type="match status" value="2"/>
</dbReference>
<evidence type="ECO:0000256" key="11">
    <source>
        <dbReference type="SAM" id="MobiDB-lite"/>
    </source>
</evidence>
<dbReference type="InParanoid" id="A0A0V1AWU1"/>
<evidence type="ECO:0000256" key="1">
    <source>
        <dbReference type="ARBA" id="ARBA00004123"/>
    </source>
</evidence>
<evidence type="ECO:0000256" key="7">
    <source>
        <dbReference type="ARBA" id="ARBA00023187"/>
    </source>
</evidence>
<dbReference type="PANTHER" id="PTHR23338">
    <property type="entry name" value="SMALL NUCLEAR RIBONUCLEOPROTEIN SM"/>
    <property type="match status" value="1"/>
</dbReference>
<dbReference type="SMART" id="SM00651">
    <property type="entry name" value="Sm"/>
    <property type="match status" value="2"/>
</dbReference>
<evidence type="ECO:0000256" key="6">
    <source>
        <dbReference type="ARBA" id="ARBA00022728"/>
    </source>
</evidence>
<dbReference type="STRING" id="6334.A0A0V1AWU1"/>
<dbReference type="EMBL" id="JYDH01000177">
    <property type="protein sequence ID" value="KRY29234.1"/>
    <property type="molecule type" value="Genomic_DNA"/>
</dbReference>
<keyword evidence="5 10" id="KW-0507">mRNA processing</keyword>
<name>A0A0V1AWU1_TRISP</name>
<evidence type="ECO:0000256" key="8">
    <source>
        <dbReference type="ARBA" id="ARBA00023242"/>
    </source>
</evidence>
<keyword evidence="7 10" id="KW-0508">mRNA splicing</keyword>
<reference evidence="13 14" key="1">
    <citation type="submission" date="2015-01" db="EMBL/GenBank/DDBJ databases">
        <title>Evolution of Trichinella species and genotypes.</title>
        <authorList>
            <person name="Korhonen P.K."/>
            <person name="Edoardo P."/>
            <person name="Giuseppe L.R."/>
            <person name="Gasser R.B."/>
        </authorList>
    </citation>
    <scope>NUCLEOTIDE SEQUENCE [LARGE SCALE GENOMIC DNA]</scope>
    <source>
        <strain evidence="13">ISS3</strain>
    </source>
</reference>
<dbReference type="Proteomes" id="UP000054776">
    <property type="component" value="Unassembled WGS sequence"/>
</dbReference>
<proteinExistence type="inferred from homology"/>
<evidence type="ECO:0000256" key="9">
    <source>
        <dbReference type="ARBA" id="ARBA00023274"/>
    </source>
</evidence>
<dbReference type="OrthoDB" id="9626941at2759"/>
<keyword evidence="9 10" id="KW-0687">Ribonucleoprotein</keyword>
<evidence type="ECO:0000256" key="3">
    <source>
        <dbReference type="ARBA" id="ARBA00008146"/>
    </source>
</evidence>